<feature type="compositionally biased region" description="Basic and acidic residues" evidence="3">
    <location>
        <begin position="78"/>
        <end position="90"/>
    </location>
</feature>
<evidence type="ECO:0000313" key="8">
    <source>
        <dbReference type="EMBL" id="JAT42910.1"/>
    </source>
</evidence>
<evidence type="ECO:0000256" key="1">
    <source>
        <dbReference type="ARBA" id="ARBA00010409"/>
    </source>
</evidence>
<keyword evidence="4" id="KW-0732">Signal</keyword>
<protein>
    <submittedName>
        <fullName evidence="8">Thyroid adenoma-associated</fullName>
    </submittedName>
</protein>
<feature type="domain" description="tRNA (32-2'-O)-methyltransferase regulator THADA-like TPR repeats region" evidence="6">
    <location>
        <begin position="714"/>
        <end position="932"/>
    </location>
</feature>
<dbReference type="Pfam" id="PF25151">
    <property type="entry name" value="TPR_Trm732_C"/>
    <property type="match status" value="1"/>
</dbReference>
<evidence type="ECO:0000259" key="5">
    <source>
        <dbReference type="Pfam" id="PF10350"/>
    </source>
</evidence>
<dbReference type="GO" id="GO:0030488">
    <property type="term" value="P:tRNA methylation"/>
    <property type="evidence" value="ECO:0007669"/>
    <property type="project" value="TreeGrafter"/>
</dbReference>
<dbReference type="InterPro" id="IPR056842">
    <property type="entry name" value="THADA-like_TPR_C"/>
</dbReference>
<name>A0A1D1XKJ5_9ARAE</name>
<comment type="similarity">
    <text evidence="1">Belongs to the THADA family.</text>
</comment>
<dbReference type="PANTHER" id="PTHR14387">
    <property type="entry name" value="THADA/DEATH RECEPTOR INTERACTING PROTEIN"/>
    <property type="match status" value="1"/>
</dbReference>
<feature type="signal peptide" evidence="4">
    <location>
        <begin position="1"/>
        <end position="17"/>
    </location>
</feature>
<dbReference type="GO" id="GO:0005829">
    <property type="term" value="C:cytosol"/>
    <property type="evidence" value="ECO:0007669"/>
    <property type="project" value="TreeGrafter"/>
</dbReference>
<feature type="chain" id="PRO_5008899545" evidence="4">
    <location>
        <begin position="18"/>
        <end position="2343"/>
    </location>
</feature>
<evidence type="ECO:0000256" key="2">
    <source>
        <dbReference type="ARBA" id="ARBA00022694"/>
    </source>
</evidence>
<keyword evidence="2" id="KW-0819">tRNA processing</keyword>
<dbReference type="InterPro" id="IPR019442">
    <property type="entry name" value="THADA/TRM732_DUF2428"/>
</dbReference>
<organism evidence="8">
    <name type="scientific">Anthurium amnicola</name>
    <dbReference type="NCBI Taxonomy" id="1678845"/>
    <lineage>
        <taxon>Eukaryota</taxon>
        <taxon>Viridiplantae</taxon>
        <taxon>Streptophyta</taxon>
        <taxon>Embryophyta</taxon>
        <taxon>Tracheophyta</taxon>
        <taxon>Spermatophyta</taxon>
        <taxon>Magnoliopsida</taxon>
        <taxon>Liliopsida</taxon>
        <taxon>Araceae</taxon>
        <taxon>Pothoideae</taxon>
        <taxon>Potheae</taxon>
        <taxon>Anthurium</taxon>
    </lineage>
</organism>
<gene>
    <name evidence="8" type="primary">Thada_2</name>
    <name evidence="8" type="ORF">g.71024</name>
</gene>
<dbReference type="PANTHER" id="PTHR14387:SF0">
    <property type="entry name" value="DUF2428 DOMAIN-CONTAINING PROTEIN"/>
    <property type="match status" value="1"/>
</dbReference>
<dbReference type="Pfam" id="PF25150">
    <property type="entry name" value="TPR_Trm732"/>
    <property type="match status" value="1"/>
</dbReference>
<feature type="domain" description="DUF2428" evidence="5">
    <location>
        <begin position="1123"/>
        <end position="1455"/>
    </location>
</feature>
<feature type="non-terminal residue" evidence="8">
    <location>
        <position position="1"/>
    </location>
</feature>
<dbReference type="InterPro" id="IPR056843">
    <property type="entry name" value="THADA-like_TPR"/>
</dbReference>
<dbReference type="SUPFAM" id="SSF48371">
    <property type="entry name" value="ARM repeat"/>
    <property type="match status" value="1"/>
</dbReference>
<proteinExistence type="inferred from homology"/>
<accession>A0A1D1XKJ5</accession>
<dbReference type="EMBL" id="GDJX01025026">
    <property type="protein sequence ID" value="JAT42910.1"/>
    <property type="molecule type" value="Transcribed_RNA"/>
</dbReference>
<evidence type="ECO:0000259" key="6">
    <source>
        <dbReference type="Pfam" id="PF25150"/>
    </source>
</evidence>
<feature type="domain" description="tRNA (32-2'-O)-methyltransferase regulator THADA-like C-terminal TPR repeats region" evidence="7">
    <location>
        <begin position="1457"/>
        <end position="1604"/>
    </location>
</feature>
<sequence>RFLLLLRLLFLLRSGETLLLSFPPSPRREVEEEVEIIGGDAEEERRGRRPEEGSKEQIFGYSPVLSSAPIYRRPRRREGKERGRERRKEMSAKWRALQHRHRYTYGSVVFPAHFLQALNALRESASDGVAETEAKAPPFSSSHTAKFLADLNGVASLDTTYAQVAAAKDVSNSFAQLLAHADDGLPPELVSAAARLYLGVLFLDNSLPLHRTLISALAKSRKSLPVLETCLLSLCREYGGMGREGRMRFPVARAVLSLMSCPKLGFLNGAVEKCARLAAVDVATGLAGVIEDIGLGSRPSPTVMEQCQDAISCLYYLLQRFPSKFASSEEEECLHVFEMVLRAISSVLKSSAFSRDCLVAAGVSFCAGLQTQLSSQQLADFIAQGFFGISRNEVVVGLEAKRLLGGGDLFVEIREFSVLSRICLFRGMLTAVPRIVLNARFIRSDGPVWTILYNGILPELCDYCENPVDSHFNFHVLTVMQICLQQIKTSLLSDLTDFTGDYDPLPGGITARLLRIMWDNLEDPLNQTVKQVHIIFDLFLDIISSIPSGEGSEGKKSCLYQIASDLLDLGSRCKGRYVPLASLTRRLSAKTILEMKPSLMFEAVSAYIDDDVCCAATSFLKCFLECLRDECWSSCGVEEGYYMFRGYCLPPIMGGLASGISKLRSNLNTYALPVVLGIDVDSIFPMLASISVGSIGEESVAQDMDVPKEQPHKEVREIQKMEVTSEQCVAALVSLLKVSRQLALVEGDIDLDSSSSIHNDSSGHAAILCVKNIGVKVPVVWFVQALTHVDESLRIDAAESLFLNPKTASLPSALELKLMREVIPLNMRCCSTAFQMKWTSLFRKFFSRVRTALERQVKQGWQPNESLRNENGYADDSKSDSIQRARDLFSFMKWLSNFLFYSCYPSAPYERKTMAMGLILIMLDVWPAVPPSHSHTYLYPYSEEFTSPDSTLSFVGSIIDSWDRLRESSFRILLYFPSPLPGMSSYEPVKNVIKWAKKLVCSPRVRESDAGALTLRLIFKKYVLELGWIVGVSADVICSSAQLEMANGISEIKFLRERTPVVQYILSLIDWLRIIVEEGEKDLSEACRNSFVHGVLLALRYTFEELDWNLVVDSSNSSDMRSALDELLGLVMRITSLALWVVSADAWYLPDGSDDMGGDEPFLSDMSVEIDPDPSLKAVEGSLKLSDNVQAAEQAVMVGCWLAMKEVSLLLGTIIRKIPLPCCSLSDSWNPAYPTGISGDLQMMVASDIMLDLKQLETIGKHFLQVLLKMKHNGAIDKTRAGFTALCNRLLCSNDPRLCKMTESWMEQLMERTIAKGQTVDDLLRRSAGIPAAFMALFLSEPEGSPKKLLPYALGWLIDVAKKSLCSSSEACNRIVLPNECSEHLDQRPLEPFTMESDLGFKVSKIRDEGVIPTVHAFNVLRAAFNDTTLATDTSGFCAEALIISIRSFSSPYWEVRNSACLAYTALVRRMIGFLNVQKRESARRALTGLEFFHRYPSLHSFLFAELKIATKLLGDGFSGSPKSSIAKAIHPSLCPILILLSRLKPSLIGIDVNDALDPFLFMPFIRKCATQSNLRVRVLASRALTGVVSNEKLPAVIRGIAEGLPCGSSEMASTESGLSVSSSTDERDGGGTATCCSISFNAIHGILAQLNSLLDSNCRNLNDISKKDLIFGDLIQLLWKCSWIGSFKLCPCPTLISSYLRILDCMFDIARTYKSNNVVRIKTLMLKLSSECLDREKTGGSTFYDPTVVEVHKQAATSFFSCVFGGTQEASEENHLLQKLAPASNLCEIINDDSTVGLQGKLEQEGNLHALQGKIMSCISDSSYEVRLVMLKLLHQFMETTNSNDINISVHLWAKANLQPLLMELLSIEKNPKCIYHILRNIYSWNLLHFVNPKKVHDKDTIHVGTMDCNSVLSFWETLVSLSSFMRHSKTREIVLCCMGLCIRKFRLFGSSICIDQSYVEENSTISSVSSDQWERWGMIYNCIDKFIILLKQHSASSEPVNMRKATAESVVASGLLEEAMPVTSHIHNDQIPSEELPSCKTKNENGSGSIAEMKTINLYGLRVLEVWFTCIQLLEDEDCGLRERLAKNVQSCINSYIPRQNLLEETVPLQVETVIKSSFEFLSSVFGHWMEYINYLLKWVLHIGDYEIAHGNLVRRVFDKEIDNHHEEKMLLCQICCSHLERLLCSPSWVVPLGSQDQLQFKFIRFLGSWRSRFLHKLLIFASDYIKDQGRTDWVGGIGNHKDAFLPVYANLLGLYSLLQFPQEGFHLPVEITEENKLLSPDFVHLSKIIRPFLTNPFISNLYFLVTLSNERMLGISPTHTEQKPREVSVSEDFDPFFLLK</sequence>
<dbReference type="InterPro" id="IPR051954">
    <property type="entry name" value="tRNA_methyltransferase_THADA"/>
</dbReference>
<evidence type="ECO:0000256" key="3">
    <source>
        <dbReference type="SAM" id="MobiDB-lite"/>
    </source>
</evidence>
<evidence type="ECO:0000259" key="7">
    <source>
        <dbReference type="Pfam" id="PF25151"/>
    </source>
</evidence>
<dbReference type="Pfam" id="PF10350">
    <property type="entry name" value="DUF2428"/>
    <property type="match status" value="1"/>
</dbReference>
<dbReference type="InterPro" id="IPR016024">
    <property type="entry name" value="ARM-type_fold"/>
</dbReference>
<evidence type="ECO:0000256" key="4">
    <source>
        <dbReference type="SAM" id="SignalP"/>
    </source>
</evidence>
<feature type="region of interest" description="Disordered" evidence="3">
    <location>
        <begin position="70"/>
        <end position="90"/>
    </location>
</feature>
<reference evidence="8" key="1">
    <citation type="submission" date="2015-07" db="EMBL/GenBank/DDBJ databases">
        <title>Transcriptome Assembly of Anthurium amnicola.</title>
        <authorList>
            <person name="Suzuki J."/>
        </authorList>
    </citation>
    <scope>NUCLEOTIDE SEQUENCE</scope>
</reference>